<dbReference type="Gene3D" id="3.30.450.90">
    <property type="match status" value="1"/>
</dbReference>
<gene>
    <name evidence="5" type="ORF">COY87_01975</name>
</gene>
<dbReference type="SMART" id="SM00382">
    <property type="entry name" value="AAA"/>
    <property type="match status" value="1"/>
</dbReference>
<dbReference type="Proteomes" id="UP000229401">
    <property type="component" value="Unassembled WGS sequence"/>
</dbReference>
<sequence>MNIPPKQFIETLVQKQLITQEEGDKYEMESLNKNLPIYDYLLVYGKLKKSDILKSQAELLHVPFVDINTIAVSPEALAFISESIARKYIILPYSYDSKTDSIYVATAHPLDFSLNDFLEKKTNKRIILSLGNKEDIIKSINMVYIHGLSPEVKEALAEVSGYNTDNTSEQITTIVKEAPIAKIVNTILEFAMKGRASDIHIEPQEDKTRIRYRIDGVLQEKLTLPRSIHDSLASRIKILSQMKIDERRIPQDGRFSFKVGNEEVDLRVSSLPTVHGEKIVMRILKKTGGLPMLHELGLRGTQYKDLEEAILKPYGIILVTGPTGSGKTTTLYSILTKLNKPSVNIVTLEDPVEYEIVGINQVQINPQAGLTFGAGLRSFLRQDPNIILVGEIRDKETAQLAIQAALTGHLVFSTLHTNDAATAIPRLIDLGAEPFLISSVLNASVAQRISRTVCPHCKEQYEPVETIKENIKSILGPLLPAKYQTSPIMLSRGKGCVECNFSGYLGRIAIFEVLKITPIINKMILQQASAREIEAQAKKDSLIIMKQDGYLKALEGITSLEEVLRVAEV</sequence>
<accession>A0A2M7QJ00</accession>
<dbReference type="SUPFAM" id="SSF160246">
    <property type="entry name" value="EspE N-terminal domain-like"/>
    <property type="match status" value="1"/>
</dbReference>
<dbReference type="InterPro" id="IPR027417">
    <property type="entry name" value="P-loop_NTPase"/>
</dbReference>
<evidence type="ECO:0000313" key="6">
    <source>
        <dbReference type="Proteomes" id="UP000229401"/>
    </source>
</evidence>
<dbReference type="PANTHER" id="PTHR30258:SF1">
    <property type="entry name" value="PROTEIN TRANSPORT PROTEIN HOFB HOMOLOG"/>
    <property type="match status" value="1"/>
</dbReference>
<keyword evidence="3" id="KW-0067">ATP-binding</keyword>
<dbReference type="GO" id="GO:0005524">
    <property type="term" value="F:ATP binding"/>
    <property type="evidence" value="ECO:0007669"/>
    <property type="project" value="UniProtKB-KW"/>
</dbReference>
<dbReference type="Pfam" id="PF05157">
    <property type="entry name" value="MshEN"/>
    <property type="match status" value="1"/>
</dbReference>
<evidence type="ECO:0000256" key="1">
    <source>
        <dbReference type="ARBA" id="ARBA00006611"/>
    </source>
</evidence>
<name>A0A2M7QJ00_9BACT</name>
<dbReference type="EMBL" id="PFLI01000065">
    <property type="protein sequence ID" value="PIY72262.1"/>
    <property type="molecule type" value="Genomic_DNA"/>
</dbReference>
<evidence type="ECO:0000256" key="2">
    <source>
        <dbReference type="ARBA" id="ARBA00022741"/>
    </source>
</evidence>
<dbReference type="CDD" id="cd01129">
    <property type="entry name" value="PulE-GspE-like"/>
    <property type="match status" value="1"/>
</dbReference>
<dbReference type="InterPro" id="IPR037257">
    <property type="entry name" value="T2SS_E_N_sf"/>
</dbReference>
<evidence type="ECO:0000313" key="5">
    <source>
        <dbReference type="EMBL" id="PIY72262.1"/>
    </source>
</evidence>
<protein>
    <submittedName>
        <fullName evidence="5">Type II secretion system protein GspE</fullName>
    </submittedName>
</protein>
<evidence type="ECO:0000256" key="3">
    <source>
        <dbReference type="ARBA" id="ARBA00022840"/>
    </source>
</evidence>
<dbReference type="GO" id="GO:0016887">
    <property type="term" value="F:ATP hydrolysis activity"/>
    <property type="evidence" value="ECO:0007669"/>
    <property type="project" value="TreeGrafter"/>
</dbReference>
<dbReference type="Gene3D" id="3.30.300.160">
    <property type="entry name" value="Type II secretion system, protein E, N-terminal domain"/>
    <property type="match status" value="1"/>
</dbReference>
<evidence type="ECO:0000259" key="4">
    <source>
        <dbReference type="SMART" id="SM00382"/>
    </source>
</evidence>
<dbReference type="InterPro" id="IPR003593">
    <property type="entry name" value="AAA+_ATPase"/>
</dbReference>
<dbReference type="Gene3D" id="3.40.50.300">
    <property type="entry name" value="P-loop containing nucleotide triphosphate hydrolases"/>
    <property type="match status" value="1"/>
</dbReference>
<dbReference type="FunFam" id="3.30.450.90:FF:000001">
    <property type="entry name" value="Type II secretion system ATPase GspE"/>
    <property type="match status" value="1"/>
</dbReference>
<dbReference type="GO" id="GO:0005886">
    <property type="term" value="C:plasma membrane"/>
    <property type="evidence" value="ECO:0007669"/>
    <property type="project" value="TreeGrafter"/>
</dbReference>
<dbReference type="PANTHER" id="PTHR30258">
    <property type="entry name" value="TYPE II SECRETION SYSTEM PROTEIN GSPE-RELATED"/>
    <property type="match status" value="1"/>
</dbReference>
<dbReference type="FunFam" id="3.40.50.300:FF:000398">
    <property type="entry name" value="Type IV pilus assembly ATPase PilB"/>
    <property type="match status" value="1"/>
</dbReference>
<dbReference type="Pfam" id="PF00437">
    <property type="entry name" value="T2SSE"/>
    <property type="match status" value="1"/>
</dbReference>
<proteinExistence type="inferred from homology"/>
<comment type="caution">
    <text evidence="5">The sequence shown here is derived from an EMBL/GenBank/DDBJ whole genome shotgun (WGS) entry which is preliminary data.</text>
</comment>
<dbReference type="InterPro" id="IPR001482">
    <property type="entry name" value="T2SS/T4SS_dom"/>
</dbReference>
<dbReference type="InterPro" id="IPR007831">
    <property type="entry name" value="T2SS_GspE_N"/>
</dbReference>
<comment type="similarity">
    <text evidence="1">Belongs to the GSP E family.</text>
</comment>
<reference evidence="6" key="1">
    <citation type="submission" date="2017-09" db="EMBL/GenBank/DDBJ databases">
        <title>Depth-based differentiation of microbial function through sediment-hosted aquifers and enrichment of novel symbionts in the deep terrestrial subsurface.</title>
        <authorList>
            <person name="Probst A.J."/>
            <person name="Ladd B."/>
            <person name="Jarett J.K."/>
            <person name="Geller-Mcgrath D.E."/>
            <person name="Sieber C.M.K."/>
            <person name="Emerson J.B."/>
            <person name="Anantharaman K."/>
            <person name="Thomas B.C."/>
            <person name="Malmstrom R."/>
            <person name="Stieglmeier M."/>
            <person name="Klingl A."/>
            <person name="Woyke T."/>
            <person name="Ryan C.M."/>
            <person name="Banfield J.F."/>
        </authorList>
    </citation>
    <scope>NUCLEOTIDE SEQUENCE [LARGE SCALE GENOMIC DNA]</scope>
</reference>
<dbReference type="SUPFAM" id="SSF52540">
    <property type="entry name" value="P-loop containing nucleoside triphosphate hydrolases"/>
    <property type="match status" value="1"/>
</dbReference>
<dbReference type="AlphaFoldDB" id="A0A2M7QJ00"/>
<keyword evidence="2" id="KW-0547">Nucleotide-binding</keyword>
<organism evidence="5 6">
    <name type="scientific">Candidatus Roizmanbacteria bacterium CG_4_10_14_0_8_um_filter_33_9</name>
    <dbReference type="NCBI Taxonomy" id="1974826"/>
    <lineage>
        <taxon>Bacteria</taxon>
        <taxon>Candidatus Roizmaniibacteriota</taxon>
    </lineage>
</organism>
<feature type="domain" description="AAA+ ATPase" evidence="4">
    <location>
        <begin position="313"/>
        <end position="434"/>
    </location>
</feature>